<sequence length="104" mass="12337">MTYYRDGIRVYTTIFEAAAFQYAIKARCCRCGHSNILDPHALWWHFERKGWDNRLTKAAARFRCLRCPVSTRVELTLVREEATLDRLPMPDIGTWKRAINRFRS</sequence>
<evidence type="ECO:0000313" key="1">
    <source>
        <dbReference type="EMBL" id="MEN2789849.1"/>
    </source>
</evidence>
<dbReference type="EMBL" id="JBDIME010000006">
    <property type="protein sequence ID" value="MEN2789849.1"/>
    <property type="molecule type" value="Genomic_DNA"/>
</dbReference>
<dbReference type="Proteomes" id="UP001419910">
    <property type="component" value="Unassembled WGS sequence"/>
</dbReference>
<comment type="caution">
    <text evidence="1">The sequence shown here is derived from an EMBL/GenBank/DDBJ whole genome shotgun (WGS) entry which is preliminary data.</text>
</comment>
<accession>A0ABU9Y236</accession>
<keyword evidence="2" id="KW-1185">Reference proteome</keyword>
<reference evidence="1 2" key="1">
    <citation type="submission" date="2024-05" db="EMBL/GenBank/DDBJ databases">
        <authorList>
            <person name="Liu Q."/>
            <person name="Xin Y.-H."/>
        </authorList>
    </citation>
    <scope>NUCLEOTIDE SEQUENCE [LARGE SCALE GENOMIC DNA]</scope>
    <source>
        <strain evidence="1 2">CGMCC 1.10181</strain>
    </source>
</reference>
<evidence type="ECO:0008006" key="3">
    <source>
        <dbReference type="Google" id="ProtNLM"/>
    </source>
</evidence>
<dbReference type="RefSeq" id="WP_343891362.1">
    <property type="nucleotide sequence ID" value="NZ_BAAAEH010000040.1"/>
</dbReference>
<name>A0ABU9Y236_9SPHN</name>
<organism evidence="1 2">
    <name type="scientific">Sphingomonas oligophenolica</name>
    <dbReference type="NCBI Taxonomy" id="301154"/>
    <lineage>
        <taxon>Bacteria</taxon>
        <taxon>Pseudomonadati</taxon>
        <taxon>Pseudomonadota</taxon>
        <taxon>Alphaproteobacteria</taxon>
        <taxon>Sphingomonadales</taxon>
        <taxon>Sphingomonadaceae</taxon>
        <taxon>Sphingomonas</taxon>
    </lineage>
</organism>
<evidence type="ECO:0000313" key="2">
    <source>
        <dbReference type="Proteomes" id="UP001419910"/>
    </source>
</evidence>
<proteinExistence type="predicted"/>
<gene>
    <name evidence="1" type="ORF">ABC974_09445</name>
</gene>
<protein>
    <recommendedName>
        <fullName evidence="3">Zinc-ribbon domain-containing protein</fullName>
    </recommendedName>
</protein>